<dbReference type="Gene3D" id="1.10.510.10">
    <property type="entry name" value="Transferase(Phosphotransferase) domain 1"/>
    <property type="match status" value="1"/>
</dbReference>
<dbReference type="PANTHER" id="PTHR24120:SF4">
    <property type="entry name" value="GH07239P"/>
    <property type="match status" value="1"/>
</dbReference>
<dbReference type="SUPFAM" id="SSF56112">
    <property type="entry name" value="Protein kinase-like (PK-like)"/>
    <property type="match status" value="1"/>
</dbReference>
<dbReference type="Pfam" id="PF00069">
    <property type="entry name" value="Pkinase"/>
    <property type="match status" value="1"/>
</dbReference>
<name>V6TP44_GIAIN</name>
<feature type="non-terminal residue" evidence="3">
    <location>
        <position position="1"/>
    </location>
</feature>
<evidence type="ECO:0000313" key="4">
    <source>
        <dbReference type="Proteomes" id="UP000018040"/>
    </source>
</evidence>
<evidence type="ECO:0000259" key="2">
    <source>
        <dbReference type="PROSITE" id="PS50011"/>
    </source>
</evidence>
<dbReference type="InterPro" id="IPR000719">
    <property type="entry name" value="Prot_kinase_dom"/>
</dbReference>
<reference evidence="4" key="1">
    <citation type="submission" date="2012-02" db="EMBL/GenBank/DDBJ databases">
        <title>Genome sequencing of Giardia lamblia Genotypes A2 and B isolates (DH and GS) and comparative analysis with the genomes of Genotypes A1 and E (WB and Pig).</title>
        <authorList>
            <person name="Adam R."/>
            <person name="Dahlstrom E."/>
            <person name="Martens C."/>
            <person name="Bruno D."/>
            <person name="Barbian K."/>
            <person name="Porcella S.F."/>
            <person name="Nash T."/>
        </authorList>
    </citation>
    <scope>NUCLEOTIDE SEQUENCE</scope>
    <source>
        <strain evidence="4">GS</strain>
    </source>
</reference>
<dbReference type="Pfam" id="PF12796">
    <property type="entry name" value="Ank_2"/>
    <property type="match status" value="3"/>
</dbReference>
<dbReference type="VEuPathDB" id="GiardiaDB:QR46_3629"/>
<dbReference type="EMBL" id="AHHH01000237">
    <property type="protein sequence ID" value="ESU40379.1"/>
    <property type="molecule type" value="Genomic_DNA"/>
</dbReference>
<dbReference type="VEuPathDB" id="GiardiaDB:GL50581_1052"/>
<dbReference type="GO" id="GO:0005840">
    <property type="term" value="C:ribosome"/>
    <property type="evidence" value="ECO:0007669"/>
    <property type="project" value="UniProtKB-KW"/>
</dbReference>
<dbReference type="GO" id="GO:0004672">
    <property type="term" value="F:protein kinase activity"/>
    <property type="evidence" value="ECO:0007669"/>
    <property type="project" value="InterPro"/>
</dbReference>
<dbReference type="AlphaFoldDB" id="V6TP44"/>
<dbReference type="PROSITE" id="PS50088">
    <property type="entry name" value="ANK_REPEAT"/>
    <property type="match status" value="1"/>
</dbReference>
<dbReference type="Proteomes" id="UP000018040">
    <property type="component" value="Unassembled WGS sequence"/>
</dbReference>
<dbReference type="PANTHER" id="PTHR24120">
    <property type="entry name" value="GH07239P"/>
    <property type="match status" value="1"/>
</dbReference>
<feature type="repeat" description="ANK" evidence="1">
    <location>
        <begin position="433"/>
        <end position="465"/>
    </location>
</feature>
<sequence>VLTNDDFFYVVMDRYHGDLQQFITDHKNTQKPIPKELLISIARQLADALAYVHTPCKVNERGDVLPSIVHRDLKPDNVLMNKDGDRVVIADFGLCKDAQHDERTFAGSSSYMALKIFIHQKTSPASDIWALGVIIYELATLRLPSFSQHWEPEKAKEFFVDGWRPDLSAIEDAFVKMVLEKIFVLDPAKRPTAGDIAILFQTLNTSASEPGAQNSLLDEGHRPYGALDDTNLKVNSSWTPLMRAAAAGDIKAVKRHLSKKGKKDNRKDMALMIAARAGHEDVVELLDPTDKYGVTALMKAVDRNDMEMVELLIPFQKTKIAPGKVKINGRYMCKGTALMRAAAHGYARIVELLVEHEGGVRRVGWPALMLAAQCYLPNHPFADPFVDHPKCVELLMEREGSISKWTELMYATYRGDVDTVRSSLHMKGSRDVGGWTALMYAAAQGHEEIIELLREEGGMMNNDRQTALMWAARNGHPGCVRLLLEKEGGMLDKYGGTALMWAVFQNKPRCAKLLAEREKDIKGARGETALDIPKGLGCTEIVSVPMVSDLFYWH</sequence>
<dbReference type="PROSITE" id="PS50297">
    <property type="entry name" value="ANK_REP_REGION"/>
    <property type="match status" value="1"/>
</dbReference>
<evidence type="ECO:0000256" key="1">
    <source>
        <dbReference type="PROSITE-ProRule" id="PRU00023"/>
    </source>
</evidence>
<keyword evidence="3" id="KW-0687">Ribonucleoprotein</keyword>
<dbReference type="PROSITE" id="PS00108">
    <property type="entry name" value="PROTEIN_KINASE_ST"/>
    <property type="match status" value="1"/>
</dbReference>
<dbReference type="PROSITE" id="PS50011">
    <property type="entry name" value="PROTEIN_KINASE_DOM"/>
    <property type="match status" value="1"/>
</dbReference>
<dbReference type="InterPro" id="IPR011009">
    <property type="entry name" value="Kinase-like_dom_sf"/>
</dbReference>
<protein>
    <submittedName>
        <fullName evidence="3">SSU ribosomal protein S8E</fullName>
    </submittedName>
</protein>
<dbReference type="InterPro" id="IPR036770">
    <property type="entry name" value="Ankyrin_rpt-contain_sf"/>
</dbReference>
<feature type="domain" description="Protein kinase" evidence="2">
    <location>
        <begin position="1"/>
        <end position="203"/>
    </location>
</feature>
<dbReference type="VEuPathDB" id="GiardiaDB:GL50803_00102813"/>
<dbReference type="OrthoDB" id="3256376at2759"/>
<dbReference type="SMART" id="SM00220">
    <property type="entry name" value="S_TKc"/>
    <property type="match status" value="1"/>
</dbReference>
<dbReference type="VEuPathDB" id="GiardiaDB:DHA2_153079"/>
<dbReference type="InterPro" id="IPR008271">
    <property type="entry name" value="Ser/Thr_kinase_AS"/>
</dbReference>
<dbReference type="VEuPathDB" id="GiardiaDB:DHA2_154165"/>
<keyword evidence="1" id="KW-0040">ANK repeat</keyword>
<accession>V6TP44</accession>
<proteinExistence type="predicted"/>
<dbReference type="Gene3D" id="1.25.40.20">
    <property type="entry name" value="Ankyrin repeat-containing domain"/>
    <property type="match status" value="3"/>
</dbReference>
<gene>
    <name evidence="3" type="ORF">GSB_154442</name>
</gene>
<dbReference type="SUPFAM" id="SSF48403">
    <property type="entry name" value="Ankyrin repeat"/>
    <property type="match status" value="1"/>
</dbReference>
<keyword evidence="3" id="KW-0689">Ribosomal protein</keyword>
<reference evidence="3 4" key="2">
    <citation type="journal article" date="2013" name="Genome Biol. Evol.">
        <title>Genome sequencing of Giardia lamblia genotypes A2 and B isolates (DH and GS) and comparative analysis with the genomes of genotypes A1 and E (WB and Pig).</title>
        <authorList>
            <person name="Adam R.D."/>
            <person name="Dahlstrom E.W."/>
            <person name="Martens C.A."/>
            <person name="Bruno D.P."/>
            <person name="Barbian K.D."/>
            <person name="Ricklefs S.M."/>
            <person name="Hernandez M.M."/>
            <person name="Narla N.P."/>
            <person name="Patel R.B."/>
            <person name="Porcella S.F."/>
            <person name="Nash T.E."/>
        </authorList>
    </citation>
    <scope>NUCLEOTIDE SEQUENCE [LARGE SCALE GENOMIC DNA]</scope>
    <source>
        <strain evidence="3 4">GS</strain>
    </source>
</reference>
<dbReference type="InterPro" id="IPR002110">
    <property type="entry name" value="Ankyrin_rpt"/>
</dbReference>
<dbReference type="VEuPathDB" id="GiardiaDB:GL50581_1149"/>
<dbReference type="GO" id="GO:0005524">
    <property type="term" value="F:ATP binding"/>
    <property type="evidence" value="ECO:0007669"/>
    <property type="project" value="InterPro"/>
</dbReference>
<dbReference type="SMART" id="SM00248">
    <property type="entry name" value="ANK"/>
    <property type="match status" value="8"/>
</dbReference>
<evidence type="ECO:0000313" key="3">
    <source>
        <dbReference type="EMBL" id="ESU40379.1"/>
    </source>
</evidence>
<organism evidence="3 4">
    <name type="scientific">Giardia intestinalis</name>
    <name type="common">Giardia lamblia</name>
    <dbReference type="NCBI Taxonomy" id="5741"/>
    <lineage>
        <taxon>Eukaryota</taxon>
        <taxon>Metamonada</taxon>
        <taxon>Diplomonadida</taxon>
        <taxon>Hexamitidae</taxon>
        <taxon>Giardiinae</taxon>
        <taxon>Giardia</taxon>
    </lineage>
</organism>
<comment type="caution">
    <text evidence="3">The sequence shown here is derived from an EMBL/GenBank/DDBJ whole genome shotgun (WGS) entry which is preliminary data.</text>
</comment>